<dbReference type="Proteomes" id="UP000271162">
    <property type="component" value="Unassembled WGS sequence"/>
</dbReference>
<dbReference type="GO" id="GO:0051014">
    <property type="term" value="P:actin filament severing"/>
    <property type="evidence" value="ECO:0007669"/>
    <property type="project" value="TreeGrafter"/>
</dbReference>
<dbReference type="WBParaSite" id="NBR_0002086701-mRNA-1">
    <property type="protein sequence ID" value="NBR_0002086701-mRNA-1"/>
    <property type="gene ID" value="NBR_0002086701"/>
</dbReference>
<dbReference type="Gene3D" id="3.40.20.10">
    <property type="entry name" value="Severin"/>
    <property type="match status" value="2"/>
</dbReference>
<dbReference type="GO" id="GO:0005737">
    <property type="term" value="C:cytoplasm"/>
    <property type="evidence" value="ECO:0007669"/>
    <property type="project" value="TreeGrafter"/>
</dbReference>
<protein>
    <submittedName>
        <fullName evidence="3">Gelsolin-like domain-containing protein</fullName>
    </submittedName>
</protein>
<gene>
    <name evidence="1" type="ORF">NBR_LOCUS20868</name>
</gene>
<dbReference type="EMBL" id="UYSL01025611">
    <property type="protein sequence ID" value="VDL84606.1"/>
    <property type="molecule type" value="Genomic_DNA"/>
</dbReference>
<dbReference type="GO" id="GO:0008154">
    <property type="term" value="P:actin polymerization or depolymerization"/>
    <property type="evidence" value="ECO:0007669"/>
    <property type="project" value="TreeGrafter"/>
</dbReference>
<dbReference type="OMA" id="RLWIWSE"/>
<proteinExistence type="predicted"/>
<dbReference type="SUPFAM" id="SSF55753">
    <property type="entry name" value="Actin depolymerizing proteins"/>
    <property type="match status" value="1"/>
</dbReference>
<dbReference type="GO" id="GO:0051016">
    <property type="term" value="P:barbed-end actin filament capping"/>
    <property type="evidence" value="ECO:0007669"/>
    <property type="project" value="TreeGrafter"/>
</dbReference>
<evidence type="ECO:0000313" key="3">
    <source>
        <dbReference type="WBParaSite" id="NBR_0002086701-mRNA-1"/>
    </source>
</evidence>
<dbReference type="GO" id="GO:0051015">
    <property type="term" value="F:actin filament binding"/>
    <property type="evidence" value="ECO:0007669"/>
    <property type="project" value="InterPro"/>
</dbReference>
<dbReference type="STRING" id="27835.A0A0N4YUE5"/>
<dbReference type="PANTHER" id="PTHR11977">
    <property type="entry name" value="VILLIN"/>
    <property type="match status" value="1"/>
</dbReference>
<evidence type="ECO:0000313" key="2">
    <source>
        <dbReference type="Proteomes" id="UP000271162"/>
    </source>
</evidence>
<dbReference type="InterPro" id="IPR007122">
    <property type="entry name" value="Villin/Gelsolin"/>
</dbReference>
<name>A0A0N4YUE5_NIPBR</name>
<sequence length="338" mass="38516">MKDVVTESVNFWQLIGEELEPMNQTNVFVDDCCYVVRWQYRIQISGVRRIRSGQLSEKETGRERVAYFYWLGSKTSPKQQGLCAVRLSHMDKNKHQHVRVAHLSEPPLFLSLFRGKFIVRHSCQSSSPYRMFVVGGCSQAESYAYEIDAEAPLRSHGVYLKVAKDSIAVTAGVSAESVLVKNGFLLAEAMMELREVFHLEKTAVIENVVEIDEDEMKWIRADGRQRTPRLFRVFDFEAAEVLSAQYHPKCCPFPAIQTVLVDTILVDVGGRLWIWSERTPTTFALRVAELYWADRSGEVTVIGKGAEPDEFIALFAEWNQWPEGLDPQPPPRALKVTV</sequence>
<dbReference type="InterPro" id="IPR029006">
    <property type="entry name" value="ADF-H/Gelsolin-like_dom_sf"/>
</dbReference>
<evidence type="ECO:0000313" key="1">
    <source>
        <dbReference type="EMBL" id="VDL84606.1"/>
    </source>
</evidence>
<reference evidence="3" key="1">
    <citation type="submission" date="2017-02" db="UniProtKB">
        <authorList>
            <consortium name="WormBaseParasite"/>
        </authorList>
    </citation>
    <scope>IDENTIFICATION</scope>
</reference>
<dbReference type="GO" id="GO:0005546">
    <property type="term" value="F:phosphatidylinositol-4,5-bisphosphate binding"/>
    <property type="evidence" value="ECO:0007669"/>
    <property type="project" value="TreeGrafter"/>
</dbReference>
<reference evidence="1 2" key="2">
    <citation type="submission" date="2018-11" db="EMBL/GenBank/DDBJ databases">
        <authorList>
            <consortium name="Pathogen Informatics"/>
        </authorList>
    </citation>
    <scope>NUCLEOTIDE SEQUENCE [LARGE SCALE GENOMIC DNA]</scope>
</reference>
<accession>A0A0N4YUE5</accession>
<keyword evidence="2" id="KW-1185">Reference proteome</keyword>
<organism evidence="3">
    <name type="scientific">Nippostrongylus brasiliensis</name>
    <name type="common">Rat hookworm</name>
    <dbReference type="NCBI Taxonomy" id="27835"/>
    <lineage>
        <taxon>Eukaryota</taxon>
        <taxon>Metazoa</taxon>
        <taxon>Ecdysozoa</taxon>
        <taxon>Nematoda</taxon>
        <taxon>Chromadorea</taxon>
        <taxon>Rhabditida</taxon>
        <taxon>Rhabditina</taxon>
        <taxon>Rhabditomorpha</taxon>
        <taxon>Strongyloidea</taxon>
        <taxon>Heligmosomidae</taxon>
        <taxon>Nippostrongylus</taxon>
    </lineage>
</organism>
<dbReference type="PANTHER" id="PTHR11977:SF45">
    <property type="entry name" value="SUPERVILLIN"/>
    <property type="match status" value="1"/>
</dbReference>
<dbReference type="GO" id="GO:0015629">
    <property type="term" value="C:actin cytoskeleton"/>
    <property type="evidence" value="ECO:0007669"/>
    <property type="project" value="TreeGrafter"/>
</dbReference>
<dbReference type="AlphaFoldDB" id="A0A0N4YUE5"/>